<evidence type="ECO:0000313" key="2">
    <source>
        <dbReference type="Proteomes" id="UP000029452"/>
    </source>
</evidence>
<comment type="caution">
    <text evidence="1">The sequence shown here is derived from an EMBL/GenBank/DDBJ whole genome shotgun (WGS) entry which is preliminary data.</text>
</comment>
<protein>
    <submittedName>
        <fullName evidence="1">Uncharacterized protein</fullName>
    </submittedName>
</protein>
<organism evidence="1 2">
    <name type="scientific">Leptospirillum ferriphilum</name>
    <dbReference type="NCBI Taxonomy" id="178606"/>
    <lineage>
        <taxon>Bacteria</taxon>
        <taxon>Pseudomonadati</taxon>
        <taxon>Nitrospirota</taxon>
        <taxon>Nitrospiria</taxon>
        <taxon>Nitrospirales</taxon>
        <taxon>Nitrospiraceae</taxon>
        <taxon>Leptospirillum</taxon>
    </lineage>
</organism>
<dbReference type="Proteomes" id="UP000029452">
    <property type="component" value="Unassembled WGS sequence"/>
</dbReference>
<name>A0A094WB13_9BACT</name>
<dbReference type="AlphaFoldDB" id="A0A094WB13"/>
<gene>
    <name evidence="1" type="ORF">LptCag_2158</name>
</gene>
<proteinExistence type="predicted"/>
<accession>A0A094WB13</accession>
<reference evidence="1 2" key="1">
    <citation type="submission" date="2014-06" db="EMBL/GenBank/DDBJ databases">
        <title>Draft genome sequence of iron oxidizing acidophile Leptospirillum ferriphilum DSM14647.</title>
        <authorList>
            <person name="Cardenas J.P."/>
            <person name="Lazcano M."/>
            <person name="Ossandon F.J."/>
            <person name="Corbett M."/>
            <person name="Holmes D.S."/>
            <person name="Watkin E."/>
        </authorList>
    </citation>
    <scope>NUCLEOTIDE SEQUENCE [LARGE SCALE GENOMIC DNA]</scope>
    <source>
        <strain evidence="1 2">DSM 14647</strain>
    </source>
</reference>
<dbReference type="EMBL" id="JPGK01000002">
    <property type="protein sequence ID" value="KGA94728.1"/>
    <property type="molecule type" value="Genomic_DNA"/>
</dbReference>
<evidence type="ECO:0000313" key="1">
    <source>
        <dbReference type="EMBL" id="KGA94728.1"/>
    </source>
</evidence>
<sequence>MTGIFAKEGLDEKLSGFREQLPRRTRHEIVDMMTGKMGTR</sequence>